<dbReference type="Proteomes" id="UP000358010">
    <property type="component" value="Unassembled WGS sequence"/>
</dbReference>
<dbReference type="EMBL" id="CAADJZ010000001">
    <property type="protein sequence ID" value="VFT71222.1"/>
    <property type="molecule type" value="Genomic_DNA"/>
</dbReference>
<accession>A0A485JNQ5</accession>
<evidence type="ECO:0000313" key="1">
    <source>
        <dbReference type="EMBL" id="VFT71222.1"/>
    </source>
</evidence>
<organism evidence="1 2">
    <name type="scientific">Escherichia coli</name>
    <dbReference type="NCBI Taxonomy" id="562"/>
    <lineage>
        <taxon>Bacteria</taxon>
        <taxon>Pseudomonadati</taxon>
        <taxon>Pseudomonadota</taxon>
        <taxon>Gammaproteobacteria</taxon>
        <taxon>Enterobacterales</taxon>
        <taxon>Enterobacteriaceae</taxon>
        <taxon>Escherichia</taxon>
    </lineage>
</organism>
<dbReference type="AlphaFoldDB" id="A0A485JNQ5"/>
<gene>
    <name evidence="1" type="ORF">NCTC10974_04837</name>
</gene>
<name>A0A485JNQ5_ECOLX</name>
<evidence type="ECO:0008006" key="3">
    <source>
        <dbReference type="Google" id="ProtNLM"/>
    </source>
</evidence>
<protein>
    <recommendedName>
        <fullName evidence="3">Oxidoreductase</fullName>
    </recommendedName>
</protein>
<evidence type="ECO:0000313" key="2">
    <source>
        <dbReference type="Proteomes" id="UP000358010"/>
    </source>
</evidence>
<sequence>MLDLSSAKVRKSAEALRIIFHGTLIYSGKDTKARAELALANGWSDLMGLVVRIVPKVDIDHIRMS</sequence>
<proteinExistence type="predicted"/>
<reference evidence="1 2" key="1">
    <citation type="submission" date="2019-03" db="EMBL/GenBank/DDBJ databases">
        <authorList>
            <consortium name="Pathogen Informatics"/>
        </authorList>
    </citation>
    <scope>NUCLEOTIDE SEQUENCE [LARGE SCALE GENOMIC DNA]</scope>
    <source>
        <strain evidence="1 2">NCTC10974</strain>
    </source>
</reference>